<dbReference type="Pfam" id="PF04560">
    <property type="entry name" value="RNA_pol_Rpb2_7"/>
    <property type="match status" value="1"/>
</dbReference>
<dbReference type="FunFam" id="2.40.270.10:FF:000011">
    <property type="entry name" value="DNA-directed RNA polymerase subunit beta"/>
    <property type="match status" value="1"/>
</dbReference>
<evidence type="ECO:0000256" key="4">
    <source>
        <dbReference type="ARBA" id="ARBA00022478"/>
    </source>
</evidence>
<dbReference type="GO" id="GO:0006351">
    <property type="term" value="P:DNA-templated transcription"/>
    <property type="evidence" value="ECO:0007669"/>
    <property type="project" value="InterPro"/>
</dbReference>
<dbReference type="Pfam" id="PF04566">
    <property type="entry name" value="RNA_pol_Rpb2_4"/>
    <property type="match status" value="1"/>
</dbReference>
<evidence type="ECO:0000259" key="22">
    <source>
        <dbReference type="Pfam" id="PF04567"/>
    </source>
</evidence>
<dbReference type="Pfam" id="PF04567">
    <property type="entry name" value="RNA_pol_Rpb2_5"/>
    <property type="match status" value="1"/>
</dbReference>
<evidence type="ECO:0000259" key="19">
    <source>
        <dbReference type="Pfam" id="PF04563"/>
    </source>
</evidence>
<dbReference type="NCBIfam" id="NF007175">
    <property type="entry name" value="PRK09606.1"/>
    <property type="match status" value="1"/>
</dbReference>
<dbReference type="GO" id="GO:0032549">
    <property type="term" value="F:ribonucleoside binding"/>
    <property type="evidence" value="ECO:0007669"/>
    <property type="project" value="InterPro"/>
</dbReference>
<evidence type="ECO:0000313" key="23">
    <source>
        <dbReference type="EMBL" id="AFL67335.1"/>
    </source>
</evidence>
<dbReference type="EC" id="2.7.7.6" evidence="15"/>
<evidence type="ECO:0000256" key="10">
    <source>
        <dbReference type="ARBA" id="ARBA00023125"/>
    </source>
</evidence>
<evidence type="ECO:0000256" key="5">
    <source>
        <dbReference type="ARBA" id="ARBA00022490"/>
    </source>
</evidence>
<evidence type="ECO:0000256" key="15">
    <source>
        <dbReference type="RuleBase" id="RU363031"/>
    </source>
</evidence>
<dbReference type="AlphaFoldDB" id="I3XTR1"/>
<dbReference type="OrthoDB" id="6009at2157"/>
<keyword evidence="6 15" id="KW-0808">Transferase</keyword>
<evidence type="ECO:0000259" key="16">
    <source>
        <dbReference type="Pfam" id="PF00562"/>
    </source>
</evidence>
<dbReference type="InterPro" id="IPR037034">
    <property type="entry name" value="RNA_pol_Rpb2_2_sf"/>
</dbReference>
<feature type="domain" description="RNA polymerase Rpb2" evidence="20">
    <location>
        <begin position="439"/>
        <end position="503"/>
    </location>
</feature>
<dbReference type="GO" id="GO:0003899">
    <property type="term" value="F:DNA-directed RNA polymerase activity"/>
    <property type="evidence" value="ECO:0007669"/>
    <property type="project" value="UniProtKB-EC"/>
</dbReference>
<dbReference type="NCBIfam" id="TIGR03670">
    <property type="entry name" value="rpoB_arch"/>
    <property type="match status" value="1"/>
</dbReference>
<dbReference type="FunFam" id="2.40.270.10:FF:000006">
    <property type="entry name" value="DNA-directed RNA polymerase subunit beta"/>
    <property type="match status" value="1"/>
</dbReference>
<protein>
    <recommendedName>
        <fullName evidence="15">DNA-directed RNA polymerase subunit beta</fullName>
        <ecNumber evidence="15">2.7.7.6</ecNumber>
    </recommendedName>
</protein>
<evidence type="ECO:0000256" key="8">
    <source>
        <dbReference type="ARBA" id="ARBA00022723"/>
    </source>
</evidence>
<feature type="domain" description="RNA polymerase Rpb2" evidence="17">
    <location>
        <begin position="1066"/>
        <end position="1156"/>
    </location>
</feature>
<dbReference type="GO" id="GO:0005737">
    <property type="term" value="C:cytoplasm"/>
    <property type="evidence" value="ECO:0007669"/>
    <property type="project" value="UniProtKB-SubCell"/>
</dbReference>
<sequence>MNISGQETLSPDDLWIVMRKYFEEKGLVRQHLDSYERFIKELLPSILEEFKEIIITDKIKLVIEKYRIDSPKWTSVEGIEESKTPMECRLRNLTYATPIYVSVRIEDESGYTREQELKLMDLPVMLKSSIDPLSKLTPQELIENGEDPRDPGGYFIINGSEKVIVAQEDLASNNIIVDVMQEGSSVTHVAKVTSVSRGRRSQLIIERRKDGVFYASFQGHKFPALILMTALGLASEAEILYSTSLKPEIQTYLLPSILQVQEILPKLEIPEGASEEEVRRLKEEYRRKVIEEALDFIASKFIIGRPREERILRAQRLLDERLLPHIGIDSSPETRLKKAVFIGQMISRIIELQLGYRGPDDKDHYRNKRLKLAGDMLAVLLRAAMMGFAREIKEGIEKQLAKTKKIDLKMVFKPSIITDRIQHAMATGNWPGGRTGVSQLLDRTNMLSTLSHLRRVVSPLARGQPHFEARELHGTQWGRMCPFETPEGANIGLVKNLALMTNVSVGIDDKEIEALLYRVGVVPIVSTRTIDGKIHKGLIDMISEDVSKATEISEKYSGWCKVFLNGKLIGYHKDGEELARTIRSLRRSGKISSEVNVAYIGNKYIKEVVVNTDSGRIRRPLIVIENGVPKLTREHVKLLSEGKLTFEDLVKQGIIEYLDPDEEENAYIALQPSDVTAEHTHLEIWIPAILGITASIIPYPEHNQSPRNMYQSAMAKQSLGLYAANFQRRMDTRGHFLHYPQRPLVETRMMNVIGYNERPAGQNMVVAVLTYTGYNMEDALIMNRSSVERGLARSTFFRLYTTVEYKYPGGIQDEITIPSTNVRGYRGQKAYEKLEEDGIVAPETQVSGGDVLIGKVSPPRFLSAQEYEVGGLTRQDTSIVMRHEEKGIVDTVLITMDSEGNKLIKVRVRDLRIPELGDKFASRHGQKGVLGLLLPQYDMPFTEEGVTPDLIINPHAFPSRMTVAQLMESIAGKAAALEGRIIDGTPFYKTPIEDLQIILRRHGYPYTGEEAMYDGRTGELIKTPVFIGIVYYQKLHHMASDKIHARARGPVQILTRQPTEGRSRAGGLRWGEMEVDCLIGHGSALLLKEAITDRSDSTIIYVCELCGSMGWYDRNKGKFVCPIHKEKGVLKPVEVSYAFKLLLQELMSMGIRPRLLIEDITRGGGK</sequence>
<dbReference type="eggNOG" id="arCOG01762">
    <property type="taxonomic scope" value="Archaea"/>
</dbReference>
<proteinExistence type="inferred from homology"/>
<evidence type="ECO:0000256" key="14">
    <source>
        <dbReference type="RuleBase" id="RU000434"/>
    </source>
</evidence>
<evidence type="ECO:0000259" key="20">
    <source>
        <dbReference type="Pfam" id="PF04565"/>
    </source>
</evidence>
<dbReference type="SUPFAM" id="SSF64484">
    <property type="entry name" value="beta and beta-prime subunits of DNA dependent RNA-polymerase"/>
    <property type="match status" value="1"/>
</dbReference>
<keyword evidence="4 15" id="KW-0240">DNA-directed RNA polymerase</keyword>
<dbReference type="Pfam" id="PF04565">
    <property type="entry name" value="RNA_pol_Rpb2_3"/>
    <property type="match status" value="1"/>
</dbReference>
<dbReference type="Gene3D" id="2.40.50.150">
    <property type="match status" value="1"/>
</dbReference>
<evidence type="ECO:0000256" key="13">
    <source>
        <dbReference type="ARBA" id="ARBA00048552"/>
    </source>
</evidence>
<comment type="subunit">
    <text evidence="12">Part of the RNA polymerase complex.</text>
</comment>
<gene>
    <name evidence="23" type="ORF">Desfe_1470</name>
</gene>
<comment type="subcellular location">
    <subcellularLocation>
        <location evidence="2">Cytoplasm</location>
    </subcellularLocation>
</comment>
<evidence type="ECO:0000256" key="9">
    <source>
        <dbReference type="ARBA" id="ARBA00022833"/>
    </source>
</evidence>
<dbReference type="Pfam" id="PF04563">
    <property type="entry name" value="RNA_pol_Rpb2_1"/>
    <property type="match status" value="1"/>
</dbReference>
<keyword evidence="24" id="KW-1185">Reference proteome</keyword>
<dbReference type="PROSITE" id="PS01166">
    <property type="entry name" value="RNA_POL_BETA"/>
    <property type="match status" value="1"/>
</dbReference>
<dbReference type="InterPro" id="IPR007120">
    <property type="entry name" value="DNA-dir_RNAP_su2_dom"/>
</dbReference>
<dbReference type="InterPro" id="IPR037033">
    <property type="entry name" value="DNA-dir_RNAP_su2_hyb_sf"/>
</dbReference>
<dbReference type="HOGENOM" id="CLU_000524_5_2_2"/>
<dbReference type="EMBL" id="CP003321">
    <property type="protein sequence ID" value="AFL67335.1"/>
    <property type="molecule type" value="Genomic_DNA"/>
</dbReference>
<accession>I3XTR1</accession>
<comment type="catalytic activity">
    <reaction evidence="13 15">
        <text>RNA(n) + a ribonucleoside 5'-triphosphate = RNA(n+1) + diphosphate</text>
        <dbReference type="Rhea" id="RHEA:21248"/>
        <dbReference type="Rhea" id="RHEA-COMP:14527"/>
        <dbReference type="Rhea" id="RHEA-COMP:17342"/>
        <dbReference type="ChEBI" id="CHEBI:33019"/>
        <dbReference type="ChEBI" id="CHEBI:61557"/>
        <dbReference type="ChEBI" id="CHEBI:140395"/>
        <dbReference type="EC" id="2.7.7.6"/>
    </reaction>
</comment>
<dbReference type="CDD" id="cd00653">
    <property type="entry name" value="RNA_pol_B_RPB2"/>
    <property type="match status" value="1"/>
</dbReference>
<dbReference type="Proteomes" id="UP000006175">
    <property type="component" value="Chromosome"/>
</dbReference>
<dbReference type="Gene3D" id="3.90.1800.10">
    <property type="entry name" value="RNA polymerase alpha subunit dimerisation domain"/>
    <property type="match status" value="1"/>
</dbReference>
<dbReference type="InterPro" id="IPR007121">
    <property type="entry name" value="RNA_pol_bsu_CS"/>
</dbReference>
<keyword evidence="9" id="KW-0862">Zinc</keyword>
<dbReference type="Gene3D" id="3.90.1100.10">
    <property type="match status" value="1"/>
</dbReference>
<evidence type="ECO:0000313" key="24">
    <source>
        <dbReference type="Proteomes" id="UP000006175"/>
    </source>
</evidence>
<evidence type="ECO:0000256" key="11">
    <source>
        <dbReference type="ARBA" id="ARBA00023163"/>
    </source>
</evidence>
<feature type="domain" description="RNA polymerase Rpb2" evidence="21">
    <location>
        <begin position="562"/>
        <end position="625"/>
    </location>
</feature>
<dbReference type="InterPro" id="IPR007645">
    <property type="entry name" value="RNA_pol_Rpb2_3"/>
</dbReference>
<dbReference type="Gene3D" id="3.90.1070.20">
    <property type="match status" value="1"/>
</dbReference>
<dbReference type="Gene3D" id="2.40.270.10">
    <property type="entry name" value="DNA-directed RNA polymerase, subunit 2, domain 6"/>
    <property type="match status" value="1"/>
</dbReference>
<dbReference type="Pfam" id="PF04561">
    <property type="entry name" value="RNA_pol_Rpb2_2"/>
    <property type="match status" value="1"/>
</dbReference>
<keyword evidence="11 15" id="KW-0804">Transcription</keyword>
<dbReference type="InterPro" id="IPR007647">
    <property type="entry name" value="RNA_pol_Rpb2_5"/>
</dbReference>
<comment type="cofactor">
    <cofactor evidence="1">
        <name>Zn(2+)</name>
        <dbReference type="ChEBI" id="CHEBI:29105"/>
    </cofactor>
</comment>
<dbReference type="InterPro" id="IPR007646">
    <property type="entry name" value="RNA_pol_Rpb2_4"/>
</dbReference>
<dbReference type="GO" id="GO:0000428">
    <property type="term" value="C:DNA-directed RNA polymerase complex"/>
    <property type="evidence" value="ECO:0007669"/>
    <property type="project" value="UniProtKB-KW"/>
</dbReference>
<dbReference type="KEGG" id="dfd:Desfe_1470"/>
<dbReference type="NCBIfam" id="NF006335">
    <property type="entry name" value="PRK08565.1"/>
    <property type="match status" value="1"/>
</dbReference>
<keyword evidence="10" id="KW-0238">DNA-binding</keyword>
<evidence type="ECO:0000256" key="7">
    <source>
        <dbReference type="ARBA" id="ARBA00022695"/>
    </source>
</evidence>
<keyword evidence="7 15" id="KW-0548">Nucleotidyltransferase</keyword>
<dbReference type="InterPro" id="IPR019969">
    <property type="entry name" value="RNAP_Rpo2"/>
</dbReference>
<name>I3XTR1_DESAM</name>
<feature type="domain" description="RNA polymerase Rpb2" evidence="22">
    <location>
        <begin position="646"/>
        <end position="678"/>
    </location>
</feature>
<keyword evidence="8" id="KW-0479">Metal-binding</keyword>
<dbReference type="Pfam" id="PF00562">
    <property type="entry name" value="RNA_pol_Rpb2_6"/>
    <property type="match status" value="1"/>
</dbReference>
<dbReference type="GO" id="GO:0008270">
    <property type="term" value="F:zinc ion binding"/>
    <property type="evidence" value="ECO:0007669"/>
    <property type="project" value="InterPro"/>
</dbReference>
<evidence type="ECO:0000256" key="12">
    <source>
        <dbReference type="ARBA" id="ARBA00025838"/>
    </source>
</evidence>
<dbReference type="InterPro" id="IPR014724">
    <property type="entry name" value="RNA_pol_RPB2_OB-fold"/>
</dbReference>
<feature type="domain" description="DNA-directed RNA polymerase subunit 2 hybrid-binding" evidence="16">
    <location>
        <begin position="694"/>
        <end position="1064"/>
    </location>
</feature>
<evidence type="ECO:0000256" key="2">
    <source>
        <dbReference type="ARBA" id="ARBA00004496"/>
    </source>
</evidence>
<organism evidence="23 24">
    <name type="scientific">Desulfurococcus amylolyticus DSM 16532</name>
    <dbReference type="NCBI Taxonomy" id="768672"/>
    <lineage>
        <taxon>Archaea</taxon>
        <taxon>Thermoproteota</taxon>
        <taxon>Thermoprotei</taxon>
        <taxon>Desulfurococcales</taxon>
        <taxon>Desulfurococcaceae</taxon>
        <taxon>Desulfurococcus</taxon>
    </lineage>
</organism>
<feature type="domain" description="RNA polymerase beta subunit protrusion" evidence="19">
    <location>
        <begin position="26"/>
        <end position="418"/>
    </location>
</feature>
<reference evidence="23 24" key="1">
    <citation type="journal article" date="2012" name="J. Bacteriol.">
        <title>Complete Genome Sequence of Desulfurococcus fermentans, a Hyperthermophilic Cellulolytic Crenarchaeon Isolated from a Freshwater Hot Spring in Kamchatka, Russia.</title>
        <authorList>
            <person name="Susanti D."/>
            <person name="Johnson E.F."/>
            <person name="Rodriguez J.R."/>
            <person name="Anderson I."/>
            <person name="Perevalova A.A."/>
            <person name="Kyrpides N."/>
            <person name="Lucas S."/>
            <person name="Han J."/>
            <person name="Lapidus A."/>
            <person name="Cheng J.F."/>
            <person name="Goodwin L."/>
            <person name="Pitluck S."/>
            <person name="Mavrommatis K."/>
            <person name="Peters L."/>
            <person name="Land M.L."/>
            <person name="Hauser L."/>
            <person name="Gopalan V."/>
            <person name="Chan P.P."/>
            <person name="Lowe T.M."/>
            <person name="Atomi H."/>
            <person name="Bonch-Osmolovskaya E.A."/>
            <person name="Woyke T."/>
            <person name="Mukhopadhyay B."/>
        </authorList>
    </citation>
    <scope>NUCLEOTIDE SEQUENCE [LARGE SCALE GENOMIC DNA]</scope>
    <source>
        <strain evidence="23 24">DSM 16532</strain>
    </source>
</reference>
<comment type="function">
    <text evidence="15">DNA-dependent RNA polymerase catalyzes the transcription of DNA into RNA using the four ribonucleoside triphosphates as substrates.</text>
</comment>
<dbReference type="InterPro" id="IPR015712">
    <property type="entry name" value="DNA-dir_RNA_pol_su2"/>
</dbReference>
<dbReference type="InterPro" id="IPR007642">
    <property type="entry name" value="RNA_pol_Rpb2_2"/>
</dbReference>
<evidence type="ECO:0000256" key="1">
    <source>
        <dbReference type="ARBA" id="ARBA00001947"/>
    </source>
</evidence>
<dbReference type="Gene3D" id="3.90.1110.10">
    <property type="entry name" value="RNA polymerase Rpb2, domain 2"/>
    <property type="match status" value="1"/>
</dbReference>
<dbReference type="GO" id="GO:0003677">
    <property type="term" value="F:DNA binding"/>
    <property type="evidence" value="ECO:0007669"/>
    <property type="project" value="UniProtKB-KW"/>
</dbReference>
<dbReference type="PANTHER" id="PTHR20856">
    <property type="entry name" value="DNA-DIRECTED RNA POLYMERASE I SUBUNIT 2"/>
    <property type="match status" value="1"/>
</dbReference>
<evidence type="ECO:0000259" key="21">
    <source>
        <dbReference type="Pfam" id="PF04566"/>
    </source>
</evidence>
<dbReference type="InterPro" id="IPR007641">
    <property type="entry name" value="RNA_pol_Rpb2_7"/>
</dbReference>
<evidence type="ECO:0000256" key="6">
    <source>
        <dbReference type="ARBA" id="ARBA00022679"/>
    </source>
</evidence>
<feature type="domain" description="RNA polymerase Rpb2" evidence="18">
    <location>
        <begin position="171"/>
        <end position="371"/>
    </location>
</feature>
<evidence type="ECO:0000256" key="3">
    <source>
        <dbReference type="ARBA" id="ARBA00006835"/>
    </source>
</evidence>
<evidence type="ECO:0000259" key="18">
    <source>
        <dbReference type="Pfam" id="PF04561"/>
    </source>
</evidence>
<dbReference type="InterPro" id="IPR007644">
    <property type="entry name" value="RNA_pol_bsu_protrusion"/>
</dbReference>
<comment type="similarity">
    <text evidence="3 14">Belongs to the RNA polymerase beta chain family.</text>
</comment>
<keyword evidence="5" id="KW-0963">Cytoplasm</keyword>
<evidence type="ECO:0000259" key="17">
    <source>
        <dbReference type="Pfam" id="PF04560"/>
    </source>
</evidence>